<evidence type="ECO:0000313" key="6">
    <source>
        <dbReference type="EMBL" id="PRO71050.1"/>
    </source>
</evidence>
<dbReference type="Proteomes" id="UP000238949">
    <property type="component" value="Unassembled WGS sequence"/>
</dbReference>
<organism evidence="6 7">
    <name type="scientific">Alteromonas alba</name>
    <dbReference type="NCBI Taxonomy" id="2079529"/>
    <lineage>
        <taxon>Bacteria</taxon>
        <taxon>Pseudomonadati</taxon>
        <taxon>Pseudomonadota</taxon>
        <taxon>Gammaproteobacteria</taxon>
        <taxon>Alteromonadales</taxon>
        <taxon>Alteromonadaceae</taxon>
        <taxon>Alteromonas/Salinimonas group</taxon>
        <taxon>Alteromonas</taxon>
    </lineage>
</organism>
<keyword evidence="7" id="KW-1185">Reference proteome</keyword>
<evidence type="ECO:0000259" key="5">
    <source>
        <dbReference type="PROSITE" id="PS50111"/>
    </source>
</evidence>
<dbReference type="PANTHER" id="PTHR32089:SF112">
    <property type="entry name" value="LYSOZYME-LIKE PROTEIN-RELATED"/>
    <property type="match status" value="1"/>
</dbReference>
<dbReference type="GO" id="GO:0006935">
    <property type="term" value="P:chemotaxis"/>
    <property type="evidence" value="ECO:0007669"/>
    <property type="project" value="UniProtKB-ARBA"/>
</dbReference>
<protein>
    <submittedName>
        <fullName evidence="6">Chemotaxis protein</fullName>
    </submittedName>
</protein>
<keyword evidence="4" id="KW-0175">Coiled coil</keyword>
<accession>A0A2S9V3M8</accession>
<name>A0A2S9V3M8_9ALTE</name>
<evidence type="ECO:0000313" key="7">
    <source>
        <dbReference type="Proteomes" id="UP000238949"/>
    </source>
</evidence>
<comment type="caution">
    <text evidence="6">The sequence shown here is derived from an EMBL/GenBank/DDBJ whole genome shotgun (WGS) entry which is preliminary data.</text>
</comment>
<keyword evidence="2 3" id="KW-0807">Transducer</keyword>
<dbReference type="SUPFAM" id="SSF58104">
    <property type="entry name" value="Methyl-accepting chemotaxis protein (MCP) signaling domain"/>
    <property type="match status" value="1"/>
</dbReference>
<dbReference type="Pfam" id="PF13682">
    <property type="entry name" value="CZB"/>
    <property type="match status" value="1"/>
</dbReference>
<dbReference type="GO" id="GO:0016020">
    <property type="term" value="C:membrane"/>
    <property type="evidence" value="ECO:0007669"/>
    <property type="project" value="UniProtKB-SubCell"/>
</dbReference>
<feature type="coiled-coil region" evidence="4">
    <location>
        <begin position="8"/>
        <end position="52"/>
    </location>
</feature>
<comment type="subcellular location">
    <subcellularLocation>
        <location evidence="1">Membrane</location>
    </subcellularLocation>
</comment>
<dbReference type="Pfam" id="PF00015">
    <property type="entry name" value="MCPsignal"/>
    <property type="match status" value="1"/>
</dbReference>
<sequence length="362" mass="39418">MFVFRTTLEQEQEKVSVLKRENAQLATQLAALEEENRELRAQLVEAENKETDMPGLTDSMLDSLSQVEGIRQTVLSSFEDISAQTDKISENHRLFAESSESLKQIVADMSGLNTMMSAMSDSIEGLSETADNINKFVTTITSISDQTNLLALNAAIEAARAGDAGRGFSVVADEVRSLANETNQSASEVSELVKSIIQSTQVAVSSVGELQTNNGKLADGISSLNSNYTGMIEHCDVMESTIRSASLQTFIQTVKLDHVVWKSEVYSVLTGRSCKSEHDFADHTNCRLGKWYSSNAGSDMAKLDAFRRLDRPHAAVHKAGVNAIRAHAGGNHGECEQLLKEMEAASQEVTTLLDNLSHTAKL</sequence>
<dbReference type="InterPro" id="IPR025991">
    <property type="entry name" value="Chemoreceptor_zinc-bind_dom"/>
</dbReference>
<dbReference type="AlphaFoldDB" id="A0A2S9V3M8"/>
<evidence type="ECO:0000256" key="3">
    <source>
        <dbReference type="PROSITE-ProRule" id="PRU00284"/>
    </source>
</evidence>
<dbReference type="GO" id="GO:0007165">
    <property type="term" value="P:signal transduction"/>
    <property type="evidence" value="ECO:0007669"/>
    <property type="project" value="UniProtKB-KW"/>
</dbReference>
<gene>
    <name evidence="6" type="ORF">C6Y40_24060</name>
</gene>
<dbReference type="PANTHER" id="PTHR32089">
    <property type="entry name" value="METHYL-ACCEPTING CHEMOTAXIS PROTEIN MCPB"/>
    <property type="match status" value="1"/>
</dbReference>
<dbReference type="RefSeq" id="WP_105936916.1">
    <property type="nucleotide sequence ID" value="NZ_PVNP01000219.1"/>
</dbReference>
<dbReference type="SMART" id="SM00283">
    <property type="entry name" value="MA"/>
    <property type="match status" value="1"/>
</dbReference>
<dbReference type="EMBL" id="PVNP01000219">
    <property type="protein sequence ID" value="PRO71050.1"/>
    <property type="molecule type" value="Genomic_DNA"/>
</dbReference>
<proteinExistence type="predicted"/>
<evidence type="ECO:0000256" key="2">
    <source>
        <dbReference type="ARBA" id="ARBA00023224"/>
    </source>
</evidence>
<dbReference type="OrthoDB" id="9808588at2"/>
<evidence type="ECO:0000256" key="1">
    <source>
        <dbReference type="ARBA" id="ARBA00004370"/>
    </source>
</evidence>
<reference evidence="7" key="1">
    <citation type="journal article" date="2020" name="Int. J. Syst. Evol. Microbiol.">
        <title>Alteromonas alba sp. nov., a marine bacterium isolated from the seawater of the West Pacific Ocean.</title>
        <authorList>
            <person name="Sun C."/>
            <person name="Wu Y.-H."/>
            <person name="Xamxidin M."/>
            <person name="Cheng H."/>
            <person name="Xu X.-W."/>
        </authorList>
    </citation>
    <scope>NUCLEOTIDE SEQUENCE [LARGE SCALE GENOMIC DNA]</scope>
    <source>
        <strain evidence="7">190</strain>
    </source>
</reference>
<dbReference type="Gene3D" id="1.20.120.30">
    <property type="entry name" value="Aspartate receptor, ligand-binding domain"/>
    <property type="match status" value="1"/>
</dbReference>
<dbReference type="PROSITE" id="PS50111">
    <property type="entry name" value="CHEMOTAXIS_TRANSDUC_2"/>
    <property type="match status" value="1"/>
</dbReference>
<dbReference type="InterPro" id="IPR004089">
    <property type="entry name" value="MCPsignal_dom"/>
</dbReference>
<evidence type="ECO:0000256" key="4">
    <source>
        <dbReference type="SAM" id="Coils"/>
    </source>
</evidence>
<feature type="domain" description="Methyl-accepting transducer" evidence="5">
    <location>
        <begin position="72"/>
        <end position="267"/>
    </location>
</feature>
<dbReference type="Gene3D" id="6.10.250.3200">
    <property type="match status" value="1"/>
</dbReference>